<dbReference type="GO" id="GO:0016884">
    <property type="term" value="F:carbon-nitrogen ligase activity, with glutamine as amido-N-donor"/>
    <property type="evidence" value="ECO:0007669"/>
    <property type="project" value="InterPro"/>
</dbReference>
<dbReference type="Proteomes" id="UP000228921">
    <property type="component" value="Unassembled WGS sequence"/>
</dbReference>
<gene>
    <name evidence="1" type="ORF">CUN51_00385</name>
</gene>
<organism evidence="1 2">
    <name type="scientific">Candidatus Thermofonsia Clade 1 bacterium</name>
    <dbReference type="NCBI Taxonomy" id="2364210"/>
    <lineage>
        <taxon>Bacteria</taxon>
        <taxon>Bacillati</taxon>
        <taxon>Chloroflexota</taxon>
        <taxon>Candidatus Thermofontia</taxon>
        <taxon>Candidatus Thermofonsia Clade 1</taxon>
    </lineage>
</organism>
<dbReference type="Gene3D" id="1.10.1510.10">
    <property type="entry name" value="Uncharacterised protein YqeY/AIM41 PF09424, N-terminal domain"/>
    <property type="match status" value="1"/>
</dbReference>
<comment type="caution">
    <text evidence="1">The sequence shown here is derived from an EMBL/GenBank/DDBJ whole genome shotgun (WGS) entry which is preliminary data.</text>
</comment>
<dbReference type="SUPFAM" id="SSF89095">
    <property type="entry name" value="GatB/YqeY motif"/>
    <property type="match status" value="1"/>
</dbReference>
<dbReference type="PANTHER" id="PTHR28055">
    <property type="entry name" value="ALTERED INHERITANCE OF MITOCHONDRIA PROTEIN 41, MITOCHONDRIAL"/>
    <property type="match status" value="1"/>
</dbReference>
<dbReference type="EMBL" id="PGTK01000001">
    <property type="protein sequence ID" value="PJF32120.1"/>
    <property type="molecule type" value="Genomic_DNA"/>
</dbReference>
<proteinExistence type="predicted"/>
<protein>
    <submittedName>
        <fullName evidence="1">Aspartyl-tRNA amidotransferase</fullName>
    </submittedName>
</protein>
<dbReference type="InterPro" id="IPR019004">
    <property type="entry name" value="YqeY/Aim41"/>
</dbReference>
<dbReference type="Gene3D" id="1.10.10.410">
    <property type="match status" value="1"/>
</dbReference>
<evidence type="ECO:0000313" key="1">
    <source>
        <dbReference type="EMBL" id="PJF32120.1"/>
    </source>
</evidence>
<keyword evidence="1" id="KW-0808">Transferase</keyword>
<dbReference type="GO" id="GO:0016740">
    <property type="term" value="F:transferase activity"/>
    <property type="evidence" value="ECO:0007669"/>
    <property type="project" value="UniProtKB-KW"/>
</dbReference>
<accession>A0A2M8P3J9</accession>
<dbReference type="InterPro" id="IPR003789">
    <property type="entry name" value="Asn/Gln_tRNA_amidoTrase-B-like"/>
</dbReference>
<dbReference type="InterPro" id="IPR042184">
    <property type="entry name" value="YqeY/Aim41_N"/>
</dbReference>
<evidence type="ECO:0000313" key="2">
    <source>
        <dbReference type="Proteomes" id="UP000228921"/>
    </source>
</evidence>
<dbReference type="PANTHER" id="PTHR28055:SF1">
    <property type="entry name" value="ALTERED INHERITANCE OF MITOCHONDRIA PROTEIN 41, MITOCHONDRIAL"/>
    <property type="match status" value="1"/>
</dbReference>
<dbReference type="AlphaFoldDB" id="A0A2M8P3J9"/>
<dbReference type="InterPro" id="IPR023168">
    <property type="entry name" value="GatB_Yqey_C_2"/>
</dbReference>
<reference evidence="1 2" key="1">
    <citation type="submission" date="2017-11" db="EMBL/GenBank/DDBJ databases">
        <title>Evolution of Phototrophy in the Chloroflexi Phylum Driven by Horizontal Gene Transfer.</title>
        <authorList>
            <person name="Ward L.M."/>
            <person name="Hemp J."/>
            <person name="Shih P.M."/>
            <person name="Mcglynn S.E."/>
            <person name="Fischer W."/>
        </authorList>
    </citation>
    <scope>NUCLEOTIDE SEQUENCE [LARGE SCALE GENOMIC DNA]</scope>
    <source>
        <strain evidence="1">CP2_2F</strain>
    </source>
</reference>
<dbReference type="Pfam" id="PF09424">
    <property type="entry name" value="YqeY"/>
    <property type="match status" value="1"/>
</dbReference>
<sequence length="148" mass="16775">MSLKERLQEDLKAAMKSGDAQRRDALRLLTSVVKQEEVDGQKALTDDDMIALLMREAKKRRDSIEEAQRFGRADTLEKEQFELSLIESYLPQQLTREELEAEVRRAIEESGAKSAKEMGNVMKILMPRVKGRADGKLVNEVVKALLSS</sequence>
<name>A0A2M8P3J9_9CHLR</name>